<organism evidence="2 3">
    <name type="scientific">Enterococcus faecalis TX4248</name>
    <dbReference type="NCBI Taxonomy" id="749495"/>
    <lineage>
        <taxon>Bacteria</taxon>
        <taxon>Bacillati</taxon>
        <taxon>Bacillota</taxon>
        <taxon>Bacilli</taxon>
        <taxon>Lactobacillales</taxon>
        <taxon>Enterococcaceae</taxon>
        <taxon>Enterococcus</taxon>
    </lineage>
</organism>
<sequence>MNHMGTMVFVNFPVADVQRSTAFYEKLGFKKNEEFSTEEASSMMWDDQFWIMLLNHDFYGKFIQEKQIIDAQTTSGALISFSLESAEAVKQFGETAKANGGNCYRVDMGIPEEQMYGLEVQDLDGNSLEPVWMKM</sequence>
<dbReference type="AlphaFoldDB" id="A0A125W3L6"/>
<protein>
    <submittedName>
        <fullName evidence="2">Glyoxalase family protein</fullName>
    </submittedName>
</protein>
<dbReference type="PANTHER" id="PTHR36503">
    <property type="entry name" value="BLR2520 PROTEIN"/>
    <property type="match status" value="1"/>
</dbReference>
<evidence type="ECO:0000313" key="2">
    <source>
        <dbReference type="EMBL" id="EFM81706.1"/>
    </source>
</evidence>
<accession>A0A125W3L6</accession>
<gene>
    <name evidence="2" type="ORF">HMPREF9498_02689</name>
</gene>
<feature type="domain" description="VOC" evidence="1">
    <location>
        <begin position="6"/>
        <end position="133"/>
    </location>
</feature>
<dbReference type="EMBL" id="AEBR01000096">
    <property type="protein sequence ID" value="EFM81706.1"/>
    <property type="molecule type" value="Genomic_DNA"/>
</dbReference>
<dbReference type="InterPro" id="IPR037523">
    <property type="entry name" value="VOC_core"/>
</dbReference>
<dbReference type="Pfam" id="PF22677">
    <property type="entry name" value="Ble-like_N"/>
    <property type="match status" value="1"/>
</dbReference>
<comment type="caution">
    <text evidence="2">The sequence shown here is derived from an EMBL/GenBank/DDBJ whole genome shotgun (WGS) entry which is preliminary data.</text>
</comment>
<dbReference type="SUPFAM" id="SSF54593">
    <property type="entry name" value="Glyoxalase/Bleomycin resistance protein/Dihydroxybiphenyl dioxygenase"/>
    <property type="match status" value="1"/>
</dbReference>
<dbReference type="Gene3D" id="3.10.180.10">
    <property type="entry name" value="2,3-Dihydroxybiphenyl 1,2-Dioxygenase, domain 1"/>
    <property type="match status" value="1"/>
</dbReference>
<reference evidence="3" key="1">
    <citation type="submission" date="2010-07" db="EMBL/GenBank/DDBJ databases">
        <authorList>
            <person name="Weinstock G."/>
            <person name="Sodergren E."/>
            <person name="Clifton S."/>
            <person name="Fulton L."/>
            <person name="Fulton B."/>
            <person name="Courtney L."/>
            <person name="Fronick C."/>
            <person name="Harrison M."/>
            <person name="Strong C."/>
            <person name="Farmer C."/>
            <person name="Delahaunty K."/>
            <person name="Markovic C."/>
            <person name="Hall O."/>
            <person name="Minx P."/>
            <person name="Tomlinson C."/>
            <person name="Mitreva M."/>
            <person name="Hou S."/>
            <person name="Chen J."/>
            <person name="Wollam A."/>
            <person name="Pepin K.H."/>
            <person name="Johnson M."/>
            <person name="Bhonagiri V."/>
            <person name="Zhang X."/>
            <person name="Suruliraj S."/>
            <person name="Warren W."/>
            <person name="Chinwalla A."/>
            <person name="Mardis E.R."/>
            <person name="Wilson R.K."/>
        </authorList>
    </citation>
    <scope>NUCLEOTIDE SEQUENCE [LARGE SCALE GENOMIC DNA]</scope>
    <source>
        <strain evidence="3">TX4248</strain>
    </source>
</reference>
<dbReference type="Proteomes" id="UP000004846">
    <property type="component" value="Unassembled WGS sequence"/>
</dbReference>
<name>A0A125W3L6_ENTFL</name>
<evidence type="ECO:0000259" key="1">
    <source>
        <dbReference type="PROSITE" id="PS51819"/>
    </source>
</evidence>
<dbReference type="PROSITE" id="PS51819">
    <property type="entry name" value="VOC"/>
    <property type="match status" value="1"/>
</dbReference>
<dbReference type="PANTHER" id="PTHR36503:SF2">
    <property type="entry name" value="BLR2408 PROTEIN"/>
    <property type="match status" value="1"/>
</dbReference>
<proteinExistence type="predicted"/>
<dbReference type="InterPro" id="IPR053863">
    <property type="entry name" value="Glyoxy/Ble-like_N"/>
</dbReference>
<dbReference type="HOGENOM" id="CLU_046006_21_0_9"/>
<evidence type="ECO:0000313" key="3">
    <source>
        <dbReference type="Proteomes" id="UP000004846"/>
    </source>
</evidence>
<dbReference type="InterPro" id="IPR029068">
    <property type="entry name" value="Glyas_Bleomycin-R_OHBP_Dase"/>
</dbReference>